<dbReference type="EMBL" id="CP081070">
    <property type="protein sequence ID" value="UWQ53101.1"/>
    <property type="molecule type" value="Genomic_DNA"/>
</dbReference>
<feature type="domain" description="Bro-N" evidence="1">
    <location>
        <begin position="12"/>
        <end position="126"/>
    </location>
</feature>
<dbReference type="RefSeq" id="WP_259970809.1">
    <property type="nucleotide sequence ID" value="NZ_CP081070.1"/>
</dbReference>
<organism evidence="2 3">
    <name type="scientific">Leisingera caerulea</name>
    <name type="common">Phaeobacter caeruleus</name>
    <dbReference type="NCBI Taxonomy" id="506591"/>
    <lineage>
        <taxon>Bacteria</taxon>
        <taxon>Pseudomonadati</taxon>
        <taxon>Pseudomonadota</taxon>
        <taxon>Alphaproteobacteria</taxon>
        <taxon>Rhodobacterales</taxon>
        <taxon>Roseobacteraceae</taxon>
        <taxon>Leisingera</taxon>
    </lineage>
</organism>
<proteinExistence type="predicted"/>
<dbReference type="AlphaFoldDB" id="A0A9Q9HHV5"/>
<dbReference type="KEGG" id="lcae:K3721_13925"/>
<dbReference type="Pfam" id="PF02498">
    <property type="entry name" value="Bro-N"/>
    <property type="match status" value="1"/>
</dbReference>
<accession>A0A9Q9HHV5</accession>
<sequence length="142" mass="15650">MSELIAPKPSNTPAVATYSFNGMDLRVIEIDGEPWFVAPDVCEQLGLTGSPSQHTAKLKADEKRVIEKSHGISMGLGDLFERRLPRVSVVAESGLYKLVMRSTKREAEAFKEWVTREVLPSIRKTGTYTMPGAEKTTEAPKG</sequence>
<dbReference type="Proteomes" id="UP001058713">
    <property type="component" value="Chromosome"/>
</dbReference>
<reference evidence="2" key="1">
    <citation type="submission" date="2021-08" db="EMBL/GenBank/DDBJ databases">
        <authorList>
            <person name="Nwanade C."/>
            <person name="Wang M."/>
            <person name="Masoudi A."/>
            <person name="Yu Z."/>
            <person name="Liu J."/>
        </authorList>
    </citation>
    <scope>NUCLEOTIDE SEQUENCE</scope>
    <source>
        <strain evidence="2">S122</strain>
    </source>
</reference>
<gene>
    <name evidence="2" type="ORF">K3721_13925</name>
</gene>
<protein>
    <recommendedName>
        <fullName evidence="1">Bro-N domain-containing protein</fullName>
    </recommendedName>
</protein>
<dbReference type="SMART" id="SM01040">
    <property type="entry name" value="Bro-N"/>
    <property type="match status" value="1"/>
</dbReference>
<dbReference type="InterPro" id="IPR003497">
    <property type="entry name" value="BRO_N_domain"/>
</dbReference>
<evidence type="ECO:0000313" key="2">
    <source>
        <dbReference type="EMBL" id="UWQ53101.1"/>
    </source>
</evidence>
<name>A0A9Q9HHV5_LEICA</name>
<dbReference type="PROSITE" id="PS51750">
    <property type="entry name" value="BRO_N"/>
    <property type="match status" value="1"/>
</dbReference>
<evidence type="ECO:0000313" key="3">
    <source>
        <dbReference type="Proteomes" id="UP001058713"/>
    </source>
</evidence>
<dbReference type="PANTHER" id="PTHR36180:SF2">
    <property type="entry name" value="BRO FAMILY PROTEIN"/>
    <property type="match status" value="1"/>
</dbReference>
<dbReference type="PANTHER" id="PTHR36180">
    <property type="entry name" value="DNA-BINDING PROTEIN-RELATED-RELATED"/>
    <property type="match status" value="1"/>
</dbReference>
<evidence type="ECO:0000259" key="1">
    <source>
        <dbReference type="PROSITE" id="PS51750"/>
    </source>
</evidence>